<dbReference type="PANTHER" id="PTHR45444">
    <property type="entry name" value="XANTHINE DEHYDROGENASE"/>
    <property type="match status" value="1"/>
</dbReference>
<dbReference type="SUPFAM" id="SSF56003">
    <property type="entry name" value="Molybdenum cofactor-binding domain"/>
    <property type="match status" value="1"/>
</dbReference>
<comment type="cofactor">
    <cofactor evidence="1">
        <name>Mo-molybdopterin</name>
        <dbReference type="ChEBI" id="CHEBI:71302"/>
    </cofactor>
</comment>
<evidence type="ECO:0000256" key="4">
    <source>
        <dbReference type="ARBA" id="ARBA00022630"/>
    </source>
</evidence>
<sequence length="1290" mass="139138">MSNIAFLLNGRRVTVSNFEPRLTLAEYLRSPAVGLMGTKPACNQGMCGACTVLLTSLKDGKAKYTPVNACRFPLVSCDGMAVQTIEAGNTKTSRQLNCIQEKFVKHNATQCGFCLPGFVMGVTALVKETQGHPTVDDIEEAMSGHLCRCTGYRTVTDALREFVTEASTREHALLGGATNSITYYKNLQGTSIATTAIPEFHGVAVTDAGMTLGAAVTVQELLEACRAYAKAHADQMSPAHALLEVLPRYRGKEARSVSTLAGELAIGTEVANYLTGLGATAAVERVTRGANGHPQVEVRAQVGLPQLVGLLQDRAAVTVITSVHLPFPAPRAAPEFYACYKLSRKVENMHHLLLAVFRVRLTPGADGLLVVDQCTLGFAKYVGWRSELIRDAALEATLVGRPWNDTTAREVAAGMPQRLQPLLAATPSTDMDMGWGMDTGWDTGLGWGCTHLHGWGMDTGWEDTAAHLDAYCATAGAGLFLRFYAAVARHMNKLSGPLADVRQPTRRSLMRDTQDWEHIPESDLTGTRHTNILMQSHATGFSRFTLDIELPANGLYGALVCSTHPHARLDGIDATEALKIEGVVAMVTARDIPGINKHTGIVMDTTVFADGEVECVGHPIALVMATSQPLAELAASKVVVHYTDLPAILSIDQAIAANSYLSGLESHKLVLGDVDATFAGRSDLVVTEGHFYTGGQEHWYLEGQNCLVVPRDEHYEVFSSTQNPSKVQTDVAGVLGIPRRRVTCTINHTGGGFGGKQDRPCILATAAAVGALKTGRPVRLALPRRLDFQMMGGRHPFRCDYKFGCTRDGKMVALKVRVVTDGGHCHDTTGPVLDKCVFQLPNAYTIPHIEIEGRGAKLNHPTNTAFRGFGAPQHCAMMEQIVEEMAGKLGMAPHQFRELNLNKPGDEILFRELNLNKPGDEILVGSYVSHGKGEAQLQAIWDQLMQTSEFPRRLAEVEAFNRQHQYVKRGISLIPLKNGVCFEEDFMNQGMALVHVLADGSVQVSHGGVEMGQGLNTKMAQIAAQTLGVPLDTVSVLPTCTDTCANTQPTAASSGTDLNGGAVREACAQIVRNLAPLRAEFPKATFAEICNKAYFGRVTLSAASHFKLPTLGWHWDTKTGFSAFYYDFGASVSEVEVDTLTGEFTILRSDLLEDAGRSLNPTLDLTQVEGGFMQGVGWLTMEEINWSLRSGAMLTVPFTYALPGLADTPLELHTALLKGHPCPENVAGSKSSGEAPVLLGTSVLMAIRHAIQSARADRGLKAQFTMDTPLTIEKIKLAIEGQAPSDLGDH</sequence>
<dbReference type="InterPro" id="IPR016169">
    <property type="entry name" value="FAD-bd_PCMH_sub2"/>
</dbReference>
<dbReference type="Gene3D" id="3.90.1170.50">
    <property type="entry name" value="Aldehyde oxidase/xanthine dehydrogenase, a/b hammerhead"/>
    <property type="match status" value="1"/>
</dbReference>
<evidence type="ECO:0000256" key="8">
    <source>
        <dbReference type="ARBA" id="ARBA00023002"/>
    </source>
</evidence>
<dbReference type="SUPFAM" id="SSF54665">
    <property type="entry name" value="CO dehydrogenase molybdoprotein N-domain-like"/>
    <property type="match status" value="1"/>
</dbReference>
<dbReference type="Gene3D" id="3.30.465.10">
    <property type="match status" value="1"/>
</dbReference>
<dbReference type="InterPro" id="IPR036856">
    <property type="entry name" value="Ald_Oxase/Xan_DH_a/b_sf"/>
</dbReference>
<dbReference type="EMBL" id="JAPMOS010000048">
    <property type="protein sequence ID" value="KAJ4457367.1"/>
    <property type="molecule type" value="Genomic_DNA"/>
</dbReference>
<dbReference type="InterPro" id="IPR036010">
    <property type="entry name" value="2Fe-2S_ferredoxin-like_sf"/>
</dbReference>
<dbReference type="Pfam" id="PF20256">
    <property type="entry name" value="MoCoBD_2"/>
    <property type="match status" value="1"/>
</dbReference>
<dbReference type="Pfam" id="PF00111">
    <property type="entry name" value="Fer2"/>
    <property type="match status" value="1"/>
</dbReference>
<gene>
    <name evidence="13" type="ORF">PAPYR_7178</name>
</gene>
<feature type="domain" description="2Fe-2S ferredoxin-type" evidence="11">
    <location>
        <begin position="2"/>
        <end position="88"/>
    </location>
</feature>
<dbReference type="PROSITE" id="PS51387">
    <property type="entry name" value="FAD_PCMH"/>
    <property type="match status" value="1"/>
</dbReference>
<keyword evidence="4" id="KW-0285">Flavoprotein</keyword>
<dbReference type="PROSITE" id="PS00197">
    <property type="entry name" value="2FE2S_FER_1"/>
    <property type="match status" value="1"/>
</dbReference>
<dbReference type="InterPro" id="IPR001041">
    <property type="entry name" value="2Fe-2S_ferredoxin-type"/>
</dbReference>
<dbReference type="InterPro" id="IPR002888">
    <property type="entry name" value="2Fe-2S-bd"/>
</dbReference>
<evidence type="ECO:0000256" key="6">
    <source>
        <dbReference type="ARBA" id="ARBA00022723"/>
    </source>
</evidence>
<dbReference type="InterPro" id="IPR006058">
    <property type="entry name" value="2Fe2S_fd_BS"/>
</dbReference>
<dbReference type="GO" id="GO:0004854">
    <property type="term" value="F:xanthine dehydrogenase activity"/>
    <property type="evidence" value="ECO:0007669"/>
    <property type="project" value="UniProtKB-EC"/>
</dbReference>
<evidence type="ECO:0000259" key="11">
    <source>
        <dbReference type="PROSITE" id="PS51085"/>
    </source>
</evidence>
<dbReference type="Pfam" id="PF00941">
    <property type="entry name" value="FAD_binding_5"/>
    <property type="match status" value="1"/>
</dbReference>
<comment type="cofactor">
    <cofactor evidence="2">
        <name>FAD</name>
        <dbReference type="ChEBI" id="CHEBI:57692"/>
    </cofactor>
</comment>
<evidence type="ECO:0000256" key="2">
    <source>
        <dbReference type="ARBA" id="ARBA00001974"/>
    </source>
</evidence>
<reference evidence="13" key="1">
    <citation type="journal article" date="2022" name="bioRxiv">
        <title>Genomics of Preaxostyla Flagellates Illuminates Evolutionary Transitions and the Path Towards Mitochondrial Loss.</title>
        <authorList>
            <person name="Novak L.V.F."/>
            <person name="Treitli S.C."/>
            <person name="Pyrih J."/>
            <person name="Halakuc P."/>
            <person name="Pipaliya S.V."/>
            <person name="Vacek V."/>
            <person name="Brzon O."/>
            <person name="Soukal P."/>
            <person name="Eme L."/>
            <person name="Dacks J.B."/>
            <person name="Karnkowska A."/>
            <person name="Elias M."/>
            <person name="Hampl V."/>
        </authorList>
    </citation>
    <scope>NUCLEOTIDE SEQUENCE</scope>
    <source>
        <strain evidence="13">RCP-MX</strain>
    </source>
</reference>
<evidence type="ECO:0000313" key="13">
    <source>
        <dbReference type="EMBL" id="KAJ4457367.1"/>
    </source>
</evidence>
<comment type="caution">
    <text evidence="13">The sequence shown here is derived from an EMBL/GenBank/DDBJ whole genome shotgun (WGS) entry which is preliminary data.</text>
</comment>
<keyword evidence="10" id="KW-0411">Iron-sulfur</keyword>
<dbReference type="SMART" id="SM01008">
    <property type="entry name" value="Ald_Xan_dh_C"/>
    <property type="match status" value="1"/>
</dbReference>
<evidence type="ECO:0000259" key="12">
    <source>
        <dbReference type="PROSITE" id="PS51387"/>
    </source>
</evidence>
<dbReference type="PIRSF" id="PIRSF000127">
    <property type="entry name" value="Xanthine_DH"/>
    <property type="match status" value="1"/>
</dbReference>
<dbReference type="InterPro" id="IPR000674">
    <property type="entry name" value="Ald_Oxase/Xan_DH_a/b"/>
</dbReference>
<keyword evidence="8 13" id="KW-0560">Oxidoreductase</keyword>
<dbReference type="Pfam" id="PF02738">
    <property type="entry name" value="MoCoBD_1"/>
    <property type="match status" value="1"/>
</dbReference>
<dbReference type="SUPFAM" id="SSF55447">
    <property type="entry name" value="CO dehydrogenase flavoprotein C-terminal domain-like"/>
    <property type="match status" value="1"/>
</dbReference>
<keyword evidence="5" id="KW-0001">2Fe-2S</keyword>
<evidence type="ECO:0000256" key="1">
    <source>
        <dbReference type="ARBA" id="ARBA00001924"/>
    </source>
</evidence>
<feature type="domain" description="FAD-binding PCMH-type" evidence="12">
    <location>
        <begin position="142"/>
        <end position="330"/>
    </location>
</feature>
<dbReference type="Gene3D" id="3.30.365.10">
    <property type="entry name" value="Aldehyde oxidase/xanthine dehydrogenase, molybdopterin binding domain"/>
    <property type="match status" value="4"/>
</dbReference>
<dbReference type="InterPro" id="IPR046867">
    <property type="entry name" value="AldOxase/xan_DH_MoCoBD2"/>
</dbReference>
<evidence type="ECO:0000256" key="10">
    <source>
        <dbReference type="ARBA" id="ARBA00023014"/>
    </source>
</evidence>
<dbReference type="PANTHER" id="PTHR45444:SF3">
    <property type="entry name" value="XANTHINE DEHYDROGENASE"/>
    <property type="match status" value="1"/>
</dbReference>
<dbReference type="InterPro" id="IPR016208">
    <property type="entry name" value="Ald_Oxase/xanthine_DH-like"/>
</dbReference>
<protein>
    <submittedName>
        <fullName evidence="13">Xanthine dehydrogenase</fullName>
        <ecNumber evidence="13">1.17.1.4</ecNumber>
    </submittedName>
</protein>
<organism evidence="13 14">
    <name type="scientific">Paratrimastix pyriformis</name>
    <dbReference type="NCBI Taxonomy" id="342808"/>
    <lineage>
        <taxon>Eukaryota</taxon>
        <taxon>Metamonada</taxon>
        <taxon>Preaxostyla</taxon>
        <taxon>Paratrimastigidae</taxon>
        <taxon>Paratrimastix</taxon>
    </lineage>
</organism>
<evidence type="ECO:0000256" key="7">
    <source>
        <dbReference type="ARBA" id="ARBA00022827"/>
    </source>
</evidence>
<comment type="similarity">
    <text evidence="3">Belongs to the xanthine dehydrogenase family.</text>
</comment>
<proteinExistence type="inferred from homology"/>
<dbReference type="Pfam" id="PF01799">
    <property type="entry name" value="Fer2_2"/>
    <property type="match status" value="1"/>
</dbReference>
<keyword evidence="6" id="KW-0479">Metal-binding</keyword>
<dbReference type="InterPro" id="IPR036318">
    <property type="entry name" value="FAD-bd_PCMH-like_sf"/>
</dbReference>
<dbReference type="SUPFAM" id="SSF56176">
    <property type="entry name" value="FAD-binding/transporter-associated domain-like"/>
    <property type="match status" value="1"/>
</dbReference>
<dbReference type="CDD" id="cd00207">
    <property type="entry name" value="fer2"/>
    <property type="match status" value="1"/>
</dbReference>
<dbReference type="InterPro" id="IPR002346">
    <property type="entry name" value="Mopterin_DH_FAD-bd"/>
</dbReference>
<dbReference type="SUPFAM" id="SSF54292">
    <property type="entry name" value="2Fe-2S ferredoxin-like"/>
    <property type="match status" value="1"/>
</dbReference>
<keyword evidence="9" id="KW-0408">Iron</keyword>
<dbReference type="InterPro" id="IPR008274">
    <property type="entry name" value="AldOxase/xan_DH_MoCoBD1"/>
</dbReference>
<evidence type="ECO:0000256" key="9">
    <source>
        <dbReference type="ARBA" id="ARBA00023004"/>
    </source>
</evidence>
<dbReference type="InterPro" id="IPR036884">
    <property type="entry name" value="2Fe-2S-bd_dom_sf"/>
</dbReference>
<evidence type="ECO:0000313" key="14">
    <source>
        <dbReference type="Proteomes" id="UP001141327"/>
    </source>
</evidence>
<accession>A0ABQ8UI25</accession>
<evidence type="ECO:0000256" key="5">
    <source>
        <dbReference type="ARBA" id="ARBA00022714"/>
    </source>
</evidence>
<name>A0ABQ8UI25_9EUKA</name>
<keyword evidence="7" id="KW-0274">FAD</keyword>
<dbReference type="InterPro" id="IPR036683">
    <property type="entry name" value="CO_DH_flav_C_dom_sf"/>
</dbReference>
<dbReference type="Gene3D" id="1.10.150.120">
    <property type="entry name" value="[2Fe-2S]-binding domain"/>
    <property type="match status" value="1"/>
</dbReference>
<dbReference type="InterPro" id="IPR037165">
    <property type="entry name" value="AldOxase/xan_DH_Mopterin-bd_sf"/>
</dbReference>
<keyword evidence="14" id="KW-1185">Reference proteome</keyword>
<dbReference type="PROSITE" id="PS51085">
    <property type="entry name" value="2FE2S_FER_2"/>
    <property type="match status" value="1"/>
</dbReference>
<dbReference type="EC" id="1.17.1.4" evidence="13"/>
<dbReference type="Proteomes" id="UP001141327">
    <property type="component" value="Unassembled WGS sequence"/>
</dbReference>
<evidence type="ECO:0000256" key="3">
    <source>
        <dbReference type="ARBA" id="ARBA00006849"/>
    </source>
</evidence>
<dbReference type="Gene3D" id="3.10.20.30">
    <property type="match status" value="1"/>
</dbReference>
<dbReference type="InterPro" id="IPR016166">
    <property type="entry name" value="FAD-bd_PCMH"/>
</dbReference>
<dbReference type="Pfam" id="PF01315">
    <property type="entry name" value="Ald_Xan_dh_C"/>
    <property type="match status" value="1"/>
</dbReference>
<dbReference type="InterPro" id="IPR012675">
    <property type="entry name" value="Beta-grasp_dom_sf"/>
</dbReference>
<dbReference type="SUPFAM" id="SSF47741">
    <property type="entry name" value="CO dehydrogenase ISP C-domain like"/>
    <property type="match status" value="1"/>
</dbReference>